<feature type="transmembrane region" description="Helical" evidence="1">
    <location>
        <begin position="167"/>
        <end position="188"/>
    </location>
</feature>
<gene>
    <name evidence="2" type="ORF">FMM08_10075</name>
</gene>
<keyword evidence="1" id="KW-0472">Membrane</keyword>
<evidence type="ECO:0000313" key="2">
    <source>
        <dbReference type="EMBL" id="TXR56433.1"/>
    </source>
</evidence>
<sequence length="480" mass="49482">MTAQLDHRDPAAALLAAPAAADGPAPAPATTRRPPARAAGLELLGELRGSGSKQPPGLVRRSDGQVLQLTPLAYRVLESLDGVRSSAEVAEHASRGDLSGGAELDATGVRFLVAKKLAPLGLLDDELSAPPPRANPLLALRARTPLLGPRAVGAVALALQPLFRLPVVLAAVAALALLDVWLLAVHGLGGALGAVVRDPVLALAVVGTAVAAALFHECGHAAGCRFSGARPGAIGVGLYLVYPAFYTDVNDAYRLGRAGRLRTDLGGLYFHTLAVLALGGAYAVTGAEWLLLAVLLIQLGMLEQLLPLVRYDGYHVLADLVGVPDLFARIGPVLRHTARRGSGRDPRVVGLKPWVRVVVTAWVAVVVPFLLVALSLLLWHLPRLVGALGGAGLAEGGVAVRALRAGQLAGGTAAALNAGLLLLVVAGVLYVLGRVLKAVSKTAWRWSAGRPRRRAVLLAVGGVLVVALVAGWATTGQLPL</sequence>
<keyword evidence="1" id="KW-1133">Transmembrane helix</keyword>
<dbReference type="Proteomes" id="UP000321234">
    <property type="component" value="Unassembled WGS sequence"/>
</dbReference>
<feature type="transmembrane region" description="Helical" evidence="1">
    <location>
        <begin position="228"/>
        <end position="246"/>
    </location>
</feature>
<evidence type="ECO:0000256" key="1">
    <source>
        <dbReference type="SAM" id="Phobius"/>
    </source>
</evidence>
<accession>A0A5C8ZH65</accession>
<comment type="caution">
    <text evidence="2">The sequence shown here is derived from an EMBL/GenBank/DDBJ whole genome shotgun (WGS) entry which is preliminary data.</text>
</comment>
<proteinExistence type="predicted"/>
<keyword evidence="1" id="KW-0812">Transmembrane</keyword>
<feature type="transmembrane region" description="Helical" evidence="1">
    <location>
        <begin position="354"/>
        <end position="379"/>
    </location>
</feature>
<dbReference type="OrthoDB" id="4640801at2"/>
<dbReference type="AlphaFoldDB" id="A0A5C8ZH65"/>
<feature type="transmembrane region" description="Helical" evidence="1">
    <location>
        <begin position="200"/>
        <end position="216"/>
    </location>
</feature>
<protein>
    <recommendedName>
        <fullName evidence="4">Peptide zinc metalloprotease protein</fullName>
    </recommendedName>
</protein>
<feature type="transmembrane region" description="Helical" evidence="1">
    <location>
        <begin position="454"/>
        <end position="474"/>
    </location>
</feature>
<evidence type="ECO:0000313" key="3">
    <source>
        <dbReference type="Proteomes" id="UP000321234"/>
    </source>
</evidence>
<evidence type="ECO:0008006" key="4">
    <source>
        <dbReference type="Google" id="ProtNLM"/>
    </source>
</evidence>
<feature type="transmembrane region" description="Helical" evidence="1">
    <location>
        <begin position="413"/>
        <end position="433"/>
    </location>
</feature>
<keyword evidence="3" id="KW-1185">Reference proteome</keyword>
<name>A0A5C8ZH65_9ACTN</name>
<dbReference type="EMBL" id="VKAC01000005">
    <property type="protein sequence ID" value="TXR56433.1"/>
    <property type="molecule type" value="Genomic_DNA"/>
</dbReference>
<dbReference type="RefSeq" id="WP_147926226.1">
    <property type="nucleotide sequence ID" value="NZ_VKAC01000005.1"/>
</dbReference>
<reference evidence="2 3" key="1">
    <citation type="submission" date="2019-07" db="EMBL/GenBank/DDBJ databases">
        <title>Quadrisphaera sp. strain DD2A genome sequencing and assembly.</title>
        <authorList>
            <person name="Kim I."/>
        </authorList>
    </citation>
    <scope>NUCLEOTIDE SEQUENCE [LARGE SCALE GENOMIC DNA]</scope>
    <source>
        <strain evidence="2 3">DD2A</strain>
    </source>
</reference>
<organism evidence="2 3">
    <name type="scientific">Quadrisphaera setariae</name>
    <dbReference type="NCBI Taxonomy" id="2593304"/>
    <lineage>
        <taxon>Bacteria</taxon>
        <taxon>Bacillati</taxon>
        <taxon>Actinomycetota</taxon>
        <taxon>Actinomycetes</taxon>
        <taxon>Kineosporiales</taxon>
        <taxon>Kineosporiaceae</taxon>
        <taxon>Quadrisphaera</taxon>
    </lineage>
</organism>